<dbReference type="Gene3D" id="1.10.8.960">
    <property type="match status" value="1"/>
</dbReference>
<sequence length="627" mass="71392">MGLLSEGKPLTWEETRKYVELVKRTGALQFLANYNRLKDRPRDELKWGDEIEYTLVAVDDDKKRTQLHLIGPDILQGLQVPETEDPDNHSTKWRPEYASYMIEGTPGAVPYGGSAHHLNVVEANMTVRRKQLQEALKGTTTVPLCITAFPRIGCPSFTLPAYPLSPLPPASRSLFFPDEAVWSGHPRFITLTRNIRERRGEKVAMNVPIFKDTNTPSPFVEKFPTDIDGTGSVRAKPDHVYLDCMGFGMGCSCLQVTFQACDLPEARLLYDQLAVICPIMLSISAATPVVRGYLTDMDCRWNIVSGSVDDRTEEERGLKPLSESQFAIPTSRYDTIDCYISSHEYNDIPILCDPKIFQTLRDGGVDELLARHVAHLFIRDPVSLFEEKIHQNIEDDVDHFENIQSTNWQTMRFKPPPLNSTIGWRVEFRPLEVQLTDFENAAFVVFVVLLTRAILSFKLNILIPISKMQENMTRAQKRDAVRSEKFYFRKSVVPDDDKDDNEGAEPKGSHDHEYTEMSVDTIINGKDEFPGLIPLVRMYVNSIEMDVDTRCSVMQYLRLISKRASGELMTGARWIRHFLTSHPLYKQDSVVTEEMNYDLVKRMMEISEGTVPCLELTGKLLPKSVDN</sequence>
<dbReference type="GO" id="GO:0004357">
    <property type="term" value="F:glutamate-cysteine ligase activity"/>
    <property type="evidence" value="ECO:0007669"/>
    <property type="project" value="UniProtKB-UniRule"/>
</dbReference>
<accession>A0AA35R267</accession>
<evidence type="ECO:0000256" key="4">
    <source>
        <dbReference type="ARBA" id="ARBA00022598"/>
    </source>
</evidence>
<evidence type="ECO:0000256" key="2">
    <source>
        <dbReference type="ARBA" id="ARBA00008100"/>
    </source>
</evidence>
<keyword evidence="4 10" id="KW-0436">Ligase</keyword>
<gene>
    <name evidence="11" type="ORF">GBAR_LOCUS2828</name>
</gene>
<dbReference type="PANTHER" id="PTHR11164:SF0">
    <property type="entry name" value="GLUTAMATE--CYSTEINE LIGASE CATALYTIC SUBUNIT"/>
    <property type="match status" value="1"/>
</dbReference>
<dbReference type="AlphaFoldDB" id="A0AA35R267"/>
<keyword evidence="7 10" id="KW-0067">ATP-binding</keyword>
<dbReference type="EMBL" id="CASHTH010000391">
    <property type="protein sequence ID" value="CAI8000015.1"/>
    <property type="molecule type" value="Genomic_DNA"/>
</dbReference>
<evidence type="ECO:0000256" key="3">
    <source>
        <dbReference type="ARBA" id="ARBA00012220"/>
    </source>
</evidence>
<dbReference type="GO" id="GO:0006750">
    <property type="term" value="P:glutathione biosynthetic process"/>
    <property type="evidence" value="ECO:0007669"/>
    <property type="project" value="UniProtKB-UniRule"/>
</dbReference>
<comment type="pathway">
    <text evidence="1 10">Sulfur metabolism; glutathione biosynthesis; glutathione from L-cysteine and L-glutamate: step 1/2.</text>
</comment>
<comment type="similarity">
    <text evidence="2 10">Belongs to the glutamate--cysteine ligase type 3 family.</text>
</comment>
<dbReference type="FunFam" id="3.30.590.50:FF:000002">
    <property type="entry name" value="Glutamate--cysteine ligase catalytic subunit"/>
    <property type="match status" value="1"/>
</dbReference>
<reference evidence="11" key="1">
    <citation type="submission" date="2023-03" db="EMBL/GenBank/DDBJ databases">
        <authorList>
            <person name="Steffen K."/>
            <person name="Cardenas P."/>
        </authorList>
    </citation>
    <scope>NUCLEOTIDE SEQUENCE</scope>
</reference>
<dbReference type="Gene3D" id="3.30.590.50">
    <property type="match status" value="2"/>
</dbReference>
<dbReference type="Proteomes" id="UP001174909">
    <property type="component" value="Unassembled WGS sequence"/>
</dbReference>
<organism evidence="11 12">
    <name type="scientific">Geodia barretti</name>
    <name type="common">Barrett's horny sponge</name>
    <dbReference type="NCBI Taxonomy" id="519541"/>
    <lineage>
        <taxon>Eukaryota</taxon>
        <taxon>Metazoa</taxon>
        <taxon>Porifera</taxon>
        <taxon>Demospongiae</taxon>
        <taxon>Heteroscleromorpha</taxon>
        <taxon>Tetractinellida</taxon>
        <taxon>Astrophorina</taxon>
        <taxon>Geodiidae</taxon>
        <taxon>Geodia</taxon>
    </lineage>
</organism>
<protein>
    <recommendedName>
        <fullName evidence="3 10">Glutamate--cysteine ligase</fullName>
        <ecNumber evidence="3 10">6.3.2.2</ecNumber>
    </recommendedName>
    <alternativeName>
        <fullName evidence="9 10">Gamma-ECS</fullName>
    </alternativeName>
    <alternativeName>
        <fullName evidence="8 10">Gamma-glutamylcysteine synthetase</fullName>
    </alternativeName>
</protein>
<dbReference type="EC" id="6.3.2.2" evidence="3 10"/>
<dbReference type="SUPFAM" id="SSF55931">
    <property type="entry name" value="Glutamine synthetase/guanido kinase"/>
    <property type="match status" value="1"/>
</dbReference>
<comment type="caution">
    <text evidence="11">The sequence shown here is derived from an EMBL/GenBank/DDBJ whole genome shotgun (WGS) entry which is preliminary data.</text>
</comment>
<keyword evidence="12" id="KW-1185">Reference proteome</keyword>
<proteinExistence type="inferred from homology"/>
<evidence type="ECO:0000256" key="1">
    <source>
        <dbReference type="ARBA" id="ARBA00005006"/>
    </source>
</evidence>
<comment type="catalytic activity">
    <reaction evidence="10">
        <text>L-cysteine + L-glutamate + ATP = gamma-L-glutamyl-L-cysteine + ADP + phosphate + H(+)</text>
        <dbReference type="Rhea" id="RHEA:13285"/>
        <dbReference type="ChEBI" id="CHEBI:15378"/>
        <dbReference type="ChEBI" id="CHEBI:29985"/>
        <dbReference type="ChEBI" id="CHEBI:30616"/>
        <dbReference type="ChEBI" id="CHEBI:35235"/>
        <dbReference type="ChEBI" id="CHEBI:43474"/>
        <dbReference type="ChEBI" id="CHEBI:58173"/>
        <dbReference type="ChEBI" id="CHEBI:456216"/>
        <dbReference type="EC" id="6.3.2.2"/>
    </reaction>
</comment>
<evidence type="ECO:0000313" key="12">
    <source>
        <dbReference type="Proteomes" id="UP001174909"/>
    </source>
</evidence>
<dbReference type="GO" id="GO:0005524">
    <property type="term" value="F:ATP binding"/>
    <property type="evidence" value="ECO:0007669"/>
    <property type="project" value="UniProtKB-UniRule"/>
</dbReference>
<keyword evidence="5 10" id="KW-0317">Glutathione biosynthesis</keyword>
<name>A0AA35R267_GEOBA</name>
<dbReference type="InterPro" id="IPR014746">
    <property type="entry name" value="Gln_synth/guanido_kin_cat_dom"/>
</dbReference>
<evidence type="ECO:0000256" key="7">
    <source>
        <dbReference type="ARBA" id="ARBA00022840"/>
    </source>
</evidence>
<evidence type="ECO:0000256" key="5">
    <source>
        <dbReference type="ARBA" id="ARBA00022684"/>
    </source>
</evidence>
<evidence type="ECO:0000256" key="8">
    <source>
        <dbReference type="ARBA" id="ARBA00030585"/>
    </source>
</evidence>
<dbReference type="GO" id="GO:0017109">
    <property type="term" value="C:glutamate-cysteine ligase complex"/>
    <property type="evidence" value="ECO:0007669"/>
    <property type="project" value="TreeGrafter"/>
</dbReference>
<evidence type="ECO:0000256" key="10">
    <source>
        <dbReference type="RuleBase" id="RU367135"/>
    </source>
</evidence>
<evidence type="ECO:0000313" key="11">
    <source>
        <dbReference type="EMBL" id="CAI8000015.1"/>
    </source>
</evidence>
<keyword evidence="6 10" id="KW-0547">Nucleotide-binding</keyword>
<evidence type="ECO:0000256" key="6">
    <source>
        <dbReference type="ARBA" id="ARBA00022741"/>
    </source>
</evidence>
<dbReference type="InterPro" id="IPR004308">
    <property type="entry name" value="GCS"/>
</dbReference>
<evidence type="ECO:0000256" key="9">
    <source>
        <dbReference type="ARBA" id="ARBA00032122"/>
    </source>
</evidence>
<dbReference type="Pfam" id="PF03074">
    <property type="entry name" value="GCS"/>
    <property type="match status" value="1"/>
</dbReference>
<dbReference type="PANTHER" id="PTHR11164">
    <property type="entry name" value="GLUTAMATE CYSTEINE LIGASE"/>
    <property type="match status" value="1"/>
</dbReference>